<keyword evidence="8" id="KW-1185">Reference proteome</keyword>
<dbReference type="InterPro" id="IPR013785">
    <property type="entry name" value="Aldolase_TIM"/>
</dbReference>
<dbReference type="PROSITE" id="PS00557">
    <property type="entry name" value="FMN_HYDROXY_ACID_DH_1"/>
    <property type="match status" value="1"/>
</dbReference>
<evidence type="ECO:0000256" key="1">
    <source>
        <dbReference type="ARBA" id="ARBA00001917"/>
    </source>
</evidence>
<reference evidence="8" key="1">
    <citation type="journal article" date="2019" name="Int. J. Syst. Evol. Microbiol.">
        <title>The Global Catalogue of Microorganisms (GCM) 10K type strain sequencing project: providing services to taxonomists for standard genome sequencing and annotation.</title>
        <authorList>
            <consortium name="The Broad Institute Genomics Platform"/>
            <consortium name="The Broad Institute Genome Sequencing Center for Infectious Disease"/>
            <person name="Wu L."/>
            <person name="Ma J."/>
        </authorList>
    </citation>
    <scope>NUCLEOTIDE SEQUENCE [LARGE SCALE GENOMIC DNA]</scope>
    <source>
        <strain evidence="8">CGMCC 1.6774</strain>
    </source>
</reference>
<comment type="cofactor">
    <cofactor evidence="1">
        <name>FMN</name>
        <dbReference type="ChEBI" id="CHEBI:58210"/>
    </cofactor>
</comment>
<dbReference type="PANTHER" id="PTHR10578:SF107">
    <property type="entry name" value="2-HYDROXYACID OXIDASE 1"/>
    <property type="match status" value="1"/>
</dbReference>
<protein>
    <submittedName>
        <fullName evidence="7">L-lactate dehydrogenase</fullName>
        <ecNumber evidence="7">1.1.1.27</ecNumber>
    </submittedName>
</protein>
<dbReference type="InterPro" id="IPR000262">
    <property type="entry name" value="FMN-dep_DH"/>
</dbReference>
<dbReference type="Proteomes" id="UP001597314">
    <property type="component" value="Unassembled WGS sequence"/>
</dbReference>
<dbReference type="PANTHER" id="PTHR10578">
    <property type="entry name" value="S -2-HYDROXY-ACID OXIDASE-RELATED"/>
    <property type="match status" value="1"/>
</dbReference>
<dbReference type="RefSeq" id="WP_378479491.1">
    <property type="nucleotide sequence ID" value="NZ_JBHUIW010000027.1"/>
</dbReference>
<sequence length="394" mass="42582">MPPITCVADLRTLARRRIPRALFGYVDSGSYDETTLRANAAELARIRFRQRVLVDTSGRSMATTLVGQTAAMPVAIAPTGLTGLIRGDGEILGARAAEKAGIPFCLSTMSIATIEDVRVATTAPFWFQLYVLRDRDFSRAMIERARAAECPVLVVTVDLPTRGQRHADLKNGLTVPPRLTWRNAFDLATKPAWGLGVLRGKRMTFGNIEAYLKDKVGLMGAGEWSSNHFDQTLDWDDMAWIRDLWPGKLVLKGILDPADAAQAVRIGADAIVVSNHGGRQLDGAPATVTALPEIVRAVGDRIEILFDGGVRSGQDVMRALALGARGCLIGRAWLYGLAAKGEAGVATVLDLFRRELDITMMLTGTMDLSCVCRDILYEPAAATPPDGRPTEPAA</sequence>
<dbReference type="InterPro" id="IPR012133">
    <property type="entry name" value="Alpha-hydoxy_acid_DH_FMN"/>
</dbReference>
<organism evidence="7 8">
    <name type="scientific">Rhodoplanes azumiensis</name>
    <dbReference type="NCBI Taxonomy" id="1897628"/>
    <lineage>
        <taxon>Bacteria</taxon>
        <taxon>Pseudomonadati</taxon>
        <taxon>Pseudomonadota</taxon>
        <taxon>Alphaproteobacteria</taxon>
        <taxon>Hyphomicrobiales</taxon>
        <taxon>Nitrobacteraceae</taxon>
        <taxon>Rhodoplanes</taxon>
    </lineage>
</organism>
<evidence type="ECO:0000256" key="3">
    <source>
        <dbReference type="ARBA" id="ARBA00022643"/>
    </source>
</evidence>
<comment type="similarity">
    <text evidence="5">Belongs to the FMN-dependent alpha-hydroxy acid dehydrogenase family.</text>
</comment>
<gene>
    <name evidence="7" type="ORF">ACFSOX_19510</name>
</gene>
<dbReference type="PIRSF" id="PIRSF000138">
    <property type="entry name" value="Al-hdrx_acd_dh"/>
    <property type="match status" value="1"/>
</dbReference>
<dbReference type="SUPFAM" id="SSF51395">
    <property type="entry name" value="FMN-linked oxidoreductases"/>
    <property type="match status" value="1"/>
</dbReference>
<proteinExistence type="inferred from homology"/>
<dbReference type="EMBL" id="JBHUIW010000027">
    <property type="protein sequence ID" value="MFD2184347.1"/>
    <property type="molecule type" value="Genomic_DNA"/>
</dbReference>
<dbReference type="CDD" id="cd02809">
    <property type="entry name" value="alpha_hydroxyacid_oxid_FMN"/>
    <property type="match status" value="1"/>
</dbReference>
<dbReference type="NCBIfam" id="NF008398">
    <property type="entry name" value="PRK11197.1"/>
    <property type="match status" value="1"/>
</dbReference>
<dbReference type="GO" id="GO:0004459">
    <property type="term" value="F:L-lactate dehydrogenase (NAD+) activity"/>
    <property type="evidence" value="ECO:0007669"/>
    <property type="project" value="UniProtKB-EC"/>
</dbReference>
<dbReference type="Pfam" id="PF01070">
    <property type="entry name" value="FMN_dh"/>
    <property type="match status" value="1"/>
</dbReference>
<dbReference type="Gene3D" id="3.20.20.70">
    <property type="entry name" value="Aldolase class I"/>
    <property type="match status" value="1"/>
</dbReference>
<name>A0ABW5APH2_9BRAD</name>
<comment type="caution">
    <text evidence="7">The sequence shown here is derived from an EMBL/GenBank/DDBJ whole genome shotgun (WGS) entry which is preliminary data.</text>
</comment>
<evidence type="ECO:0000259" key="6">
    <source>
        <dbReference type="PROSITE" id="PS51349"/>
    </source>
</evidence>
<dbReference type="PROSITE" id="PS51349">
    <property type="entry name" value="FMN_HYDROXY_ACID_DH_2"/>
    <property type="match status" value="1"/>
</dbReference>
<feature type="domain" description="FMN hydroxy acid dehydrogenase" evidence="6">
    <location>
        <begin position="1"/>
        <end position="381"/>
    </location>
</feature>
<evidence type="ECO:0000256" key="4">
    <source>
        <dbReference type="ARBA" id="ARBA00023002"/>
    </source>
</evidence>
<evidence type="ECO:0000313" key="8">
    <source>
        <dbReference type="Proteomes" id="UP001597314"/>
    </source>
</evidence>
<evidence type="ECO:0000256" key="5">
    <source>
        <dbReference type="ARBA" id="ARBA00024042"/>
    </source>
</evidence>
<dbReference type="InterPro" id="IPR008259">
    <property type="entry name" value="FMN_hydac_DH_AS"/>
</dbReference>
<keyword evidence="4 7" id="KW-0560">Oxidoreductase</keyword>
<evidence type="ECO:0000256" key="2">
    <source>
        <dbReference type="ARBA" id="ARBA00022630"/>
    </source>
</evidence>
<evidence type="ECO:0000313" key="7">
    <source>
        <dbReference type="EMBL" id="MFD2184347.1"/>
    </source>
</evidence>
<accession>A0ABW5APH2</accession>
<dbReference type="InterPro" id="IPR037396">
    <property type="entry name" value="FMN_HAD"/>
</dbReference>
<keyword evidence="3" id="KW-0288">FMN</keyword>
<keyword evidence="2" id="KW-0285">Flavoprotein</keyword>
<dbReference type="EC" id="1.1.1.27" evidence="7"/>